<evidence type="ECO:0000256" key="1">
    <source>
        <dbReference type="SAM" id="SignalP"/>
    </source>
</evidence>
<comment type="caution">
    <text evidence="2">The sequence shown here is derived from an EMBL/GenBank/DDBJ whole genome shotgun (WGS) entry which is preliminary data.</text>
</comment>
<keyword evidence="3" id="KW-1185">Reference proteome</keyword>
<gene>
    <name evidence="2" type="ORF">GCM10025770_12970</name>
</gene>
<sequence>MPSRLIKARTLLSLVAALAGLATTAHADQNISLRTLQSLPEVQATLDPAIRMLWLDEAPPALVESTPVANYNATGISVIPFNVDESHCHEAFVRVLKNMLETARTAGYDVIYDIRPALKDGPANSTAAVFCSTSPTTARVFFTARMGMTQNARTRADSIDREAERLAINANRPAAKGALYIPFAPIIESPEIRDLLGNDVSLVLGSQNPPAYALRYGPITYSESADSNGKTPTETCQAAAIATLRSMIKDARANRYNGLIRVRSYLNNQIAPSPTDIECEAGNRSAKVVLRTILIQKK</sequence>
<proteinExistence type="predicted"/>
<protein>
    <submittedName>
        <fullName evidence="2">Uncharacterized protein</fullName>
    </submittedName>
</protein>
<feature type="signal peptide" evidence="1">
    <location>
        <begin position="1"/>
        <end position="27"/>
    </location>
</feature>
<reference evidence="3" key="1">
    <citation type="journal article" date="2019" name="Int. J. Syst. Evol. Microbiol.">
        <title>The Global Catalogue of Microorganisms (GCM) 10K type strain sequencing project: providing services to taxonomists for standard genome sequencing and annotation.</title>
        <authorList>
            <consortium name="The Broad Institute Genomics Platform"/>
            <consortium name="The Broad Institute Genome Sequencing Center for Infectious Disease"/>
            <person name="Wu L."/>
            <person name="Ma J."/>
        </authorList>
    </citation>
    <scope>NUCLEOTIDE SEQUENCE [LARGE SCALE GENOMIC DNA]</scope>
    <source>
        <strain evidence="3">JCM 18715</strain>
    </source>
</reference>
<dbReference type="RefSeq" id="WP_345532066.1">
    <property type="nucleotide sequence ID" value="NZ_BAABLD010000007.1"/>
</dbReference>
<dbReference type="Proteomes" id="UP001500547">
    <property type="component" value="Unassembled WGS sequence"/>
</dbReference>
<name>A0ABP9QIE9_9RHOO</name>
<dbReference type="EMBL" id="BAABLD010000007">
    <property type="protein sequence ID" value="GAA5162383.1"/>
    <property type="molecule type" value="Genomic_DNA"/>
</dbReference>
<accession>A0ABP9QIE9</accession>
<keyword evidence="1" id="KW-0732">Signal</keyword>
<organism evidence="2 3">
    <name type="scientific">Viridibacterium curvum</name>
    <dbReference type="NCBI Taxonomy" id="1101404"/>
    <lineage>
        <taxon>Bacteria</taxon>
        <taxon>Pseudomonadati</taxon>
        <taxon>Pseudomonadota</taxon>
        <taxon>Betaproteobacteria</taxon>
        <taxon>Rhodocyclales</taxon>
        <taxon>Rhodocyclaceae</taxon>
        <taxon>Viridibacterium</taxon>
    </lineage>
</organism>
<feature type="chain" id="PRO_5046768193" evidence="1">
    <location>
        <begin position="28"/>
        <end position="298"/>
    </location>
</feature>
<evidence type="ECO:0000313" key="2">
    <source>
        <dbReference type="EMBL" id="GAA5162383.1"/>
    </source>
</evidence>
<evidence type="ECO:0000313" key="3">
    <source>
        <dbReference type="Proteomes" id="UP001500547"/>
    </source>
</evidence>